<evidence type="ECO:0000313" key="1">
    <source>
        <dbReference type="EMBL" id="ARW67588.1"/>
    </source>
</evidence>
<keyword evidence="1" id="KW-0934">Plastid</keyword>
<dbReference type="SUPFAM" id="SSF64288">
    <property type="entry name" value="Chorismate lyase-like"/>
    <property type="match status" value="1"/>
</dbReference>
<geneLocation type="chloroplast" evidence="1"/>
<dbReference type="InterPro" id="IPR028978">
    <property type="entry name" value="Chorismate_lyase_/UTRA_dom_sf"/>
</dbReference>
<organism evidence="1">
    <name type="scientific">Lophocladia kuetzingii</name>
    <dbReference type="NCBI Taxonomy" id="675577"/>
    <lineage>
        <taxon>Eukaryota</taxon>
        <taxon>Rhodophyta</taxon>
        <taxon>Florideophyceae</taxon>
        <taxon>Rhodymeniophycidae</taxon>
        <taxon>Ceramiales</taxon>
        <taxon>Rhodomelaceae</taxon>
        <taxon>Lophothalieae</taxon>
        <taxon>Lophocladia</taxon>
    </lineage>
</organism>
<dbReference type="InterPro" id="IPR002800">
    <property type="entry name" value="Rv2949c-like"/>
</dbReference>
<dbReference type="EMBL" id="MF101448">
    <property type="protein sequence ID" value="ARW67588.1"/>
    <property type="molecule type" value="Genomic_DNA"/>
</dbReference>
<dbReference type="AlphaFoldDB" id="A0A1Z1MNF3"/>
<evidence type="ECO:0008006" key="2">
    <source>
        <dbReference type="Google" id="ProtNLM"/>
    </source>
</evidence>
<dbReference type="RefSeq" id="YP_009398402.1">
    <property type="nucleotide sequence ID" value="NC_035292.1"/>
</dbReference>
<name>A0A1Z1MNF3_9FLOR</name>
<keyword evidence="1" id="KW-0150">Chloroplast</keyword>
<sequence length="181" mass="21876">MDFNIYTFNEFHSICNLPIYKIEKLNKKLLNLIPIQIKLLLINEGSLTKNVEYLSGKITKIFTMQKENRKSKINIRCVWLETSIYTRLIFARSLWCIIYKNTMGKENNIDKPIGKLYIKHQVDIYKDIHEIYYGYCQNIEKCYQTQIKNTPMWGRKYSLYYENESYIIIQEFFSPYIINLF</sequence>
<dbReference type="Pfam" id="PF01947">
    <property type="entry name" value="Rv2949c-like"/>
    <property type="match status" value="1"/>
</dbReference>
<accession>A0A1Z1MNF3</accession>
<reference evidence="1" key="1">
    <citation type="journal article" date="2017" name="J. Phycol.">
        <title>Analysis of chloroplast genomes and a supermatrix inform reclassification of the Rhodomelaceae (Rhodophyta).</title>
        <authorList>
            <person name="Diaz-Tapia P."/>
            <person name="Maggs C.A."/>
            <person name="West J.A."/>
            <person name="Verbruggen H."/>
        </authorList>
    </citation>
    <scope>NUCLEOTIDE SEQUENCE</scope>
    <source>
        <strain evidence="1">PD1509</strain>
    </source>
</reference>
<proteinExistence type="predicted"/>
<protein>
    <recommendedName>
        <fullName evidence="2">Chorismate lyase</fullName>
    </recommendedName>
</protein>
<gene>
    <name evidence="1" type="primary">ycf21</name>
</gene>
<dbReference type="GeneID" id="33360931"/>
<dbReference type="Gene3D" id="3.40.1410.10">
    <property type="entry name" value="Chorismate lyase-like"/>
    <property type="match status" value="1"/>
</dbReference>